<evidence type="ECO:0000256" key="1">
    <source>
        <dbReference type="SAM" id="MobiDB-lite"/>
    </source>
</evidence>
<reference evidence="2" key="2">
    <citation type="submission" date="2023-06" db="EMBL/GenBank/DDBJ databases">
        <authorList>
            <consortium name="Lawrence Berkeley National Laboratory"/>
            <person name="Haridas S."/>
            <person name="Hensen N."/>
            <person name="Bonometti L."/>
            <person name="Westerberg I."/>
            <person name="Brannstrom I.O."/>
            <person name="Guillou S."/>
            <person name="Cros-Aarteil S."/>
            <person name="Calhoun S."/>
            <person name="Kuo A."/>
            <person name="Mondo S."/>
            <person name="Pangilinan J."/>
            <person name="Riley R."/>
            <person name="Labutti K."/>
            <person name="Andreopoulos B."/>
            <person name="Lipzen A."/>
            <person name="Chen C."/>
            <person name="Yanf M."/>
            <person name="Daum C."/>
            <person name="Ng V."/>
            <person name="Clum A."/>
            <person name="Steindorff A."/>
            <person name="Ohm R."/>
            <person name="Martin F."/>
            <person name="Silar P."/>
            <person name="Natvig D."/>
            <person name="Lalanne C."/>
            <person name="Gautier V."/>
            <person name="Ament-Velasquez S.L."/>
            <person name="Kruys A."/>
            <person name="Hutchinson M.I."/>
            <person name="Powell A.J."/>
            <person name="Barry K."/>
            <person name="Miller A.N."/>
            <person name="Grigoriev I.V."/>
            <person name="Debuchy R."/>
            <person name="Gladieux P."/>
            <person name="Thoren M.H."/>
            <person name="Johannesson H."/>
        </authorList>
    </citation>
    <scope>NUCLEOTIDE SEQUENCE</scope>
    <source>
        <strain evidence="2">SMH4131-1</strain>
    </source>
</reference>
<name>A0AAE0IN38_9PEZI</name>
<feature type="region of interest" description="Disordered" evidence="1">
    <location>
        <begin position="33"/>
        <end position="60"/>
    </location>
</feature>
<evidence type="ECO:0000313" key="2">
    <source>
        <dbReference type="EMBL" id="KAK3327411.1"/>
    </source>
</evidence>
<sequence>MPIWPCGSSPKLVVRRFVGWWLIELEWGPKADPAPSGLESAGRPCGADGVSSHHPSPAKTVKAPGLGMLLAPSRSMICAQNDQLVLHNQDGQINLLMAAHVVISGLRFQDQEGKIEPDAEARRKSVIKAKTPLSAGGDDARQGEARRVPELTCHACVRWAEDARMGGVFLSRREPLGVIVILLADRTPERPEFASWPLVARQP</sequence>
<proteinExistence type="predicted"/>
<dbReference type="AlphaFoldDB" id="A0AAE0IN38"/>
<dbReference type="Proteomes" id="UP001286456">
    <property type="component" value="Unassembled WGS sequence"/>
</dbReference>
<reference evidence="2" key="1">
    <citation type="journal article" date="2023" name="Mol. Phylogenet. Evol.">
        <title>Genome-scale phylogeny and comparative genomics of the fungal order Sordariales.</title>
        <authorList>
            <person name="Hensen N."/>
            <person name="Bonometti L."/>
            <person name="Westerberg I."/>
            <person name="Brannstrom I.O."/>
            <person name="Guillou S."/>
            <person name="Cros-Aarteil S."/>
            <person name="Calhoun S."/>
            <person name="Haridas S."/>
            <person name="Kuo A."/>
            <person name="Mondo S."/>
            <person name="Pangilinan J."/>
            <person name="Riley R."/>
            <person name="LaButti K."/>
            <person name="Andreopoulos B."/>
            <person name="Lipzen A."/>
            <person name="Chen C."/>
            <person name="Yan M."/>
            <person name="Daum C."/>
            <person name="Ng V."/>
            <person name="Clum A."/>
            <person name="Steindorff A."/>
            <person name="Ohm R.A."/>
            <person name="Martin F."/>
            <person name="Silar P."/>
            <person name="Natvig D.O."/>
            <person name="Lalanne C."/>
            <person name="Gautier V."/>
            <person name="Ament-Velasquez S.L."/>
            <person name="Kruys A."/>
            <person name="Hutchinson M.I."/>
            <person name="Powell A.J."/>
            <person name="Barry K."/>
            <person name="Miller A.N."/>
            <person name="Grigoriev I.V."/>
            <person name="Debuchy R."/>
            <person name="Gladieux P."/>
            <person name="Hiltunen Thoren M."/>
            <person name="Johannesson H."/>
        </authorList>
    </citation>
    <scope>NUCLEOTIDE SEQUENCE</scope>
    <source>
        <strain evidence="2">SMH4131-1</strain>
    </source>
</reference>
<comment type="caution">
    <text evidence="2">The sequence shown here is derived from an EMBL/GenBank/DDBJ whole genome shotgun (WGS) entry which is preliminary data.</text>
</comment>
<keyword evidence="3" id="KW-1185">Reference proteome</keyword>
<evidence type="ECO:0000313" key="3">
    <source>
        <dbReference type="Proteomes" id="UP001286456"/>
    </source>
</evidence>
<accession>A0AAE0IN38</accession>
<organism evidence="2 3">
    <name type="scientific">Cercophora scortea</name>
    <dbReference type="NCBI Taxonomy" id="314031"/>
    <lineage>
        <taxon>Eukaryota</taxon>
        <taxon>Fungi</taxon>
        <taxon>Dikarya</taxon>
        <taxon>Ascomycota</taxon>
        <taxon>Pezizomycotina</taxon>
        <taxon>Sordariomycetes</taxon>
        <taxon>Sordariomycetidae</taxon>
        <taxon>Sordariales</taxon>
        <taxon>Lasiosphaeriaceae</taxon>
        <taxon>Cercophora</taxon>
    </lineage>
</organism>
<gene>
    <name evidence="2" type="ORF">B0T19DRAFT_400282</name>
</gene>
<dbReference type="EMBL" id="JAUEPO010000003">
    <property type="protein sequence ID" value="KAK3327411.1"/>
    <property type="molecule type" value="Genomic_DNA"/>
</dbReference>
<protein>
    <submittedName>
        <fullName evidence="2">Uncharacterized protein</fullName>
    </submittedName>
</protein>